<dbReference type="PROSITE" id="PS50801">
    <property type="entry name" value="STAS"/>
    <property type="match status" value="1"/>
</dbReference>
<gene>
    <name evidence="2" type="ORF">GCM10020369_55720</name>
</gene>
<proteinExistence type="predicted"/>
<dbReference type="InterPro" id="IPR002645">
    <property type="entry name" value="STAS_dom"/>
</dbReference>
<dbReference type="Gene3D" id="3.30.750.24">
    <property type="entry name" value="STAS domain"/>
    <property type="match status" value="1"/>
</dbReference>
<dbReference type="Proteomes" id="UP001501676">
    <property type="component" value="Unassembled WGS sequence"/>
</dbReference>
<accession>A0ABP6T5J6</accession>
<feature type="domain" description="STAS" evidence="1">
    <location>
        <begin position="24"/>
        <end position="118"/>
    </location>
</feature>
<organism evidence="2 3">
    <name type="scientific">Cryptosporangium minutisporangium</name>
    <dbReference type="NCBI Taxonomy" id="113569"/>
    <lineage>
        <taxon>Bacteria</taxon>
        <taxon>Bacillati</taxon>
        <taxon>Actinomycetota</taxon>
        <taxon>Actinomycetes</taxon>
        <taxon>Cryptosporangiales</taxon>
        <taxon>Cryptosporangiaceae</taxon>
        <taxon>Cryptosporangium</taxon>
    </lineage>
</organism>
<protein>
    <recommendedName>
        <fullName evidence="1">STAS domain-containing protein</fullName>
    </recommendedName>
</protein>
<dbReference type="PANTHER" id="PTHR33495">
    <property type="entry name" value="ANTI-SIGMA FACTOR ANTAGONIST TM_1081-RELATED-RELATED"/>
    <property type="match status" value="1"/>
</dbReference>
<name>A0ABP6T5J6_9ACTN</name>
<keyword evidence="3" id="KW-1185">Reference proteome</keyword>
<dbReference type="Pfam" id="PF01740">
    <property type="entry name" value="STAS"/>
    <property type="match status" value="1"/>
</dbReference>
<dbReference type="SUPFAM" id="SSF52091">
    <property type="entry name" value="SpoIIaa-like"/>
    <property type="match status" value="1"/>
</dbReference>
<evidence type="ECO:0000313" key="2">
    <source>
        <dbReference type="EMBL" id="GAA3392772.1"/>
    </source>
</evidence>
<evidence type="ECO:0000313" key="3">
    <source>
        <dbReference type="Proteomes" id="UP001501676"/>
    </source>
</evidence>
<reference evidence="3" key="1">
    <citation type="journal article" date="2019" name="Int. J. Syst. Evol. Microbiol.">
        <title>The Global Catalogue of Microorganisms (GCM) 10K type strain sequencing project: providing services to taxonomists for standard genome sequencing and annotation.</title>
        <authorList>
            <consortium name="The Broad Institute Genomics Platform"/>
            <consortium name="The Broad Institute Genome Sequencing Center for Infectious Disease"/>
            <person name="Wu L."/>
            <person name="Ma J."/>
        </authorList>
    </citation>
    <scope>NUCLEOTIDE SEQUENCE [LARGE SCALE GENOMIC DNA]</scope>
    <source>
        <strain evidence="3">JCM 9458</strain>
    </source>
</reference>
<evidence type="ECO:0000259" key="1">
    <source>
        <dbReference type="PROSITE" id="PS50801"/>
    </source>
</evidence>
<sequence length="126" mass="14023">MDVLQTERPEVGIPVVELCLREAITSAQLPTVRERVDEVLAIAPRVLVLDLSQCPAVDAAGIAYLVDLHRRMRRVEGRLELRAPGPRIDRMLRLTHLDRVLPVVPRDHDARPSALSAVLGEESTPQ</sequence>
<dbReference type="EMBL" id="BAAAYN010000039">
    <property type="protein sequence ID" value="GAA3392772.1"/>
    <property type="molecule type" value="Genomic_DNA"/>
</dbReference>
<comment type="caution">
    <text evidence="2">The sequence shown here is derived from an EMBL/GenBank/DDBJ whole genome shotgun (WGS) entry which is preliminary data.</text>
</comment>
<dbReference type="CDD" id="cd07043">
    <property type="entry name" value="STAS_anti-anti-sigma_factors"/>
    <property type="match status" value="1"/>
</dbReference>
<dbReference type="RefSeq" id="WP_345731193.1">
    <property type="nucleotide sequence ID" value="NZ_BAAAYN010000039.1"/>
</dbReference>
<dbReference type="PANTHER" id="PTHR33495:SF2">
    <property type="entry name" value="ANTI-SIGMA FACTOR ANTAGONIST TM_1081-RELATED"/>
    <property type="match status" value="1"/>
</dbReference>
<dbReference type="InterPro" id="IPR036513">
    <property type="entry name" value="STAS_dom_sf"/>
</dbReference>